<evidence type="ECO:0000256" key="2">
    <source>
        <dbReference type="PROSITE-ProRule" id="PRU00703"/>
    </source>
</evidence>
<dbReference type="SUPFAM" id="SSF54631">
    <property type="entry name" value="CBS-domain pair"/>
    <property type="match status" value="1"/>
</dbReference>
<dbReference type="AlphaFoldDB" id="A0A8J4D686"/>
<evidence type="ECO:0000313" key="4">
    <source>
        <dbReference type="EMBL" id="GIL87292.1"/>
    </source>
</evidence>
<evidence type="ECO:0000259" key="3">
    <source>
        <dbReference type="PROSITE" id="PS51371"/>
    </source>
</evidence>
<dbReference type="EMBL" id="BNCQ01000002">
    <property type="protein sequence ID" value="GIL95812.1"/>
    <property type="molecule type" value="Genomic_DNA"/>
</dbReference>
<evidence type="ECO:0000313" key="7">
    <source>
        <dbReference type="Proteomes" id="UP000747110"/>
    </source>
</evidence>
<protein>
    <recommendedName>
        <fullName evidence="3">CBS domain-containing protein</fullName>
    </recommendedName>
</protein>
<sequence>MLLRSYPATFRAAVRSTQPCVYNRCMVMARAKASIETANLVKDVMTSGKLFSCGPDDTVDSALELLVQHRITGLPVVDGDNRVVGVVSDFDLLALDAVGRVNEDQNLFPSADQSWQAFKEVKKMLAKSAGKKIKDVMTIQPITVRPETNLEDATNILIVKKIRRLPVVDAEGKLVGLISRGNIVKAALAARKASAAANN</sequence>
<dbReference type="OrthoDB" id="418595at2759"/>
<dbReference type="Pfam" id="PF00571">
    <property type="entry name" value="CBS"/>
    <property type="match status" value="2"/>
</dbReference>
<name>A0A8J4D686_9CHLO</name>
<organism evidence="5 6">
    <name type="scientific">Volvox reticuliferus</name>
    <dbReference type="NCBI Taxonomy" id="1737510"/>
    <lineage>
        <taxon>Eukaryota</taxon>
        <taxon>Viridiplantae</taxon>
        <taxon>Chlorophyta</taxon>
        <taxon>core chlorophytes</taxon>
        <taxon>Chlorophyceae</taxon>
        <taxon>CS clade</taxon>
        <taxon>Chlamydomonadales</taxon>
        <taxon>Volvocaceae</taxon>
        <taxon>Volvox</taxon>
    </lineage>
</organism>
<dbReference type="InterPro" id="IPR046342">
    <property type="entry name" value="CBS_dom_sf"/>
</dbReference>
<dbReference type="EMBL" id="BNCP01000039">
    <property type="protein sequence ID" value="GIL87292.1"/>
    <property type="molecule type" value="Genomic_DNA"/>
</dbReference>
<feature type="domain" description="CBS" evidence="3">
    <location>
        <begin position="45"/>
        <end position="103"/>
    </location>
</feature>
<accession>A0A8J4D686</accession>
<dbReference type="SMART" id="SM00116">
    <property type="entry name" value="CBS"/>
    <property type="match status" value="2"/>
</dbReference>
<dbReference type="PANTHER" id="PTHR48108:SF6">
    <property type="entry name" value="CBS DOMAIN-CONTAINING PROTEIN CBSX1, CHLOROPLASTIC"/>
    <property type="match status" value="1"/>
</dbReference>
<keyword evidence="7" id="KW-1185">Reference proteome</keyword>
<dbReference type="Gene3D" id="3.10.580.10">
    <property type="entry name" value="CBS-domain"/>
    <property type="match status" value="1"/>
</dbReference>
<dbReference type="PANTHER" id="PTHR48108">
    <property type="entry name" value="CBS DOMAIN-CONTAINING PROTEIN CBSX2, CHLOROPLASTIC"/>
    <property type="match status" value="1"/>
</dbReference>
<gene>
    <name evidence="4" type="ORF">Vretifemale_15391</name>
    <name evidence="5" type="ORF">Vretimale_1755</name>
</gene>
<evidence type="ECO:0000256" key="1">
    <source>
        <dbReference type="ARBA" id="ARBA00022737"/>
    </source>
</evidence>
<evidence type="ECO:0000313" key="6">
    <source>
        <dbReference type="Proteomes" id="UP000722791"/>
    </source>
</evidence>
<keyword evidence="2" id="KW-0129">CBS domain</keyword>
<dbReference type="PROSITE" id="PS51371">
    <property type="entry name" value="CBS"/>
    <property type="match status" value="2"/>
</dbReference>
<comment type="caution">
    <text evidence="5">The sequence shown here is derived from an EMBL/GenBank/DDBJ whole genome shotgun (WGS) entry which is preliminary data.</text>
</comment>
<dbReference type="Proteomes" id="UP000747110">
    <property type="component" value="Unassembled WGS sequence"/>
</dbReference>
<reference evidence="5" key="1">
    <citation type="journal article" date="2021" name="Proc. Natl. Acad. Sci. U.S.A.">
        <title>Three genomes in the algal genus Volvox reveal the fate of a haploid sex-determining region after a transition to homothallism.</title>
        <authorList>
            <person name="Yamamoto K."/>
            <person name="Hamaji T."/>
            <person name="Kawai-Toyooka H."/>
            <person name="Matsuzaki R."/>
            <person name="Takahashi F."/>
            <person name="Nishimura Y."/>
            <person name="Kawachi M."/>
            <person name="Noguchi H."/>
            <person name="Minakuchi Y."/>
            <person name="Umen J.G."/>
            <person name="Toyoda A."/>
            <person name="Nozaki H."/>
        </authorList>
    </citation>
    <scope>NUCLEOTIDE SEQUENCE</scope>
    <source>
        <strain evidence="5">NIES-3785</strain>
        <strain evidence="4">NIES-3786</strain>
    </source>
</reference>
<feature type="domain" description="CBS" evidence="3">
    <location>
        <begin position="137"/>
        <end position="194"/>
    </location>
</feature>
<dbReference type="InterPro" id="IPR051462">
    <property type="entry name" value="CBS_domain-containing"/>
</dbReference>
<keyword evidence="1" id="KW-0677">Repeat</keyword>
<proteinExistence type="predicted"/>
<evidence type="ECO:0000313" key="5">
    <source>
        <dbReference type="EMBL" id="GIL95812.1"/>
    </source>
</evidence>
<dbReference type="Proteomes" id="UP000722791">
    <property type="component" value="Unassembled WGS sequence"/>
</dbReference>
<dbReference type="InterPro" id="IPR000644">
    <property type="entry name" value="CBS_dom"/>
</dbReference>